<keyword evidence="7" id="KW-0137">Centromere</keyword>
<dbReference type="Proteomes" id="UP000242188">
    <property type="component" value="Unassembled WGS sequence"/>
</dbReference>
<feature type="coiled-coil region" evidence="8">
    <location>
        <begin position="26"/>
        <end position="67"/>
    </location>
</feature>
<comment type="caution">
    <text evidence="9">The sequence shown here is derived from an EMBL/GenBank/DDBJ whole genome shotgun (WGS) entry which is preliminary data.</text>
</comment>
<dbReference type="PANTHER" id="PTHR14582">
    <property type="entry name" value="INNER KINETOCHORE SUBUNIT MAL2"/>
    <property type="match status" value="1"/>
</dbReference>
<keyword evidence="8" id="KW-0175">Coiled coil</keyword>
<evidence type="ECO:0000313" key="10">
    <source>
        <dbReference type="Proteomes" id="UP000242188"/>
    </source>
</evidence>
<keyword evidence="5" id="KW-0158">Chromosome</keyword>
<evidence type="ECO:0000256" key="7">
    <source>
        <dbReference type="ARBA" id="ARBA00023328"/>
    </source>
</evidence>
<protein>
    <recommendedName>
        <fullName evidence="4">Centromere protein O</fullName>
    </recommendedName>
</protein>
<dbReference type="GO" id="GO:0031511">
    <property type="term" value="C:Mis6-Sim4 complex"/>
    <property type="evidence" value="ECO:0007669"/>
    <property type="project" value="TreeGrafter"/>
</dbReference>
<keyword evidence="10" id="KW-1185">Reference proteome</keyword>
<evidence type="ECO:0000256" key="5">
    <source>
        <dbReference type="ARBA" id="ARBA00022454"/>
    </source>
</evidence>
<dbReference type="EMBL" id="NEDP02005553">
    <property type="protein sequence ID" value="OWF38889.1"/>
    <property type="molecule type" value="Genomic_DNA"/>
</dbReference>
<dbReference type="OrthoDB" id="6108338at2759"/>
<gene>
    <name evidence="9" type="ORF">KP79_PYT23642</name>
</gene>
<sequence>MYALENLEQLQEKDDSSNRIVFKDEAVKTVRKILQLKQQKDKLLQQEKELDTQIREAELKKSQCQKRTNSKKYKEGLSRQHDLQRMLDCYRLTGVSVHSQEKNSFTLCFDNNFKSKFYESYYVELLKRDNETFELKHHSLPKFVPVADLAGHHLKDDPSEFASKVSDYLYAYVTRREEVARVQESILENKLQVTVTDAVDFVQLYLGKLTSKVSIKVTLTYQDLLHVTPTRVTFHTYIDDGMDLPENLQPNHVLKWKQQLKVFPLSQAMAPIIEAFEFVQLDNEMAMEEEESLEDSS</sequence>
<evidence type="ECO:0000256" key="2">
    <source>
        <dbReference type="ARBA" id="ARBA00004584"/>
    </source>
</evidence>
<dbReference type="CDD" id="cd23836">
    <property type="entry name" value="DRWD-C_CENP-O"/>
    <property type="match status" value="1"/>
</dbReference>
<evidence type="ECO:0000313" key="9">
    <source>
        <dbReference type="EMBL" id="OWF38889.1"/>
    </source>
</evidence>
<reference evidence="9 10" key="1">
    <citation type="journal article" date="2017" name="Nat. Ecol. Evol.">
        <title>Scallop genome provides insights into evolution of bilaterian karyotype and development.</title>
        <authorList>
            <person name="Wang S."/>
            <person name="Zhang J."/>
            <person name="Jiao W."/>
            <person name="Li J."/>
            <person name="Xun X."/>
            <person name="Sun Y."/>
            <person name="Guo X."/>
            <person name="Huan P."/>
            <person name="Dong B."/>
            <person name="Zhang L."/>
            <person name="Hu X."/>
            <person name="Sun X."/>
            <person name="Wang J."/>
            <person name="Zhao C."/>
            <person name="Wang Y."/>
            <person name="Wang D."/>
            <person name="Huang X."/>
            <person name="Wang R."/>
            <person name="Lv J."/>
            <person name="Li Y."/>
            <person name="Zhang Z."/>
            <person name="Liu B."/>
            <person name="Lu W."/>
            <person name="Hui Y."/>
            <person name="Liang J."/>
            <person name="Zhou Z."/>
            <person name="Hou R."/>
            <person name="Li X."/>
            <person name="Liu Y."/>
            <person name="Li H."/>
            <person name="Ning X."/>
            <person name="Lin Y."/>
            <person name="Zhao L."/>
            <person name="Xing Q."/>
            <person name="Dou J."/>
            <person name="Li Y."/>
            <person name="Mao J."/>
            <person name="Guo H."/>
            <person name="Dou H."/>
            <person name="Li T."/>
            <person name="Mu C."/>
            <person name="Jiang W."/>
            <person name="Fu Q."/>
            <person name="Fu X."/>
            <person name="Miao Y."/>
            <person name="Liu J."/>
            <person name="Yu Q."/>
            <person name="Li R."/>
            <person name="Liao H."/>
            <person name="Li X."/>
            <person name="Kong Y."/>
            <person name="Jiang Z."/>
            <person name="Chourrout D."/>
            <person name="Li R."/>
            <person name="Bao Z."/>
        </authorList>
    </citation>
    <scope>NUCLEOTIDE SEQUENCE [LARGE SCALE GENOMIC DNA]</scope>
    <source>
        <strain evidence="9 10">PY_sf001</strain>
    </source>
</reference>
<evidence type="ECO:0000256" key="6">
    <source>
        <dbReference type="ARBA" id="ARBA00023242"/>
    </source>
</evidence>
<accession>A0A210PQV5</accession>
<dbReference type="GO" id="GO:0005634">
    <property type="term" value="C:nucleus"/>
    <property type="evidence" value="ECO:0007669"/>
    <property type="project" value="UniProtKB-SubCell"/>
</dbReference>
<name>A0A210PQV5_MIZYE</name>
<organism evidence="9 10">
    <name type="scientific">Mizuhopecten yessoensis</name>
    <name type="common">Japanese scallop</name>
    <name type="synonym">Patinopecten yessoensis</name>
    <dbReference type="NCBI Taxonomy" id="6573"/>
    <lineage>
        <taxon>Eukaryota</taxon>
        <taxon>Metazoa</taxon>
        <taxon>Spiralia</taxon>
        <taxon>Lophotrochozoa</taxon>
        <taxon>Mollusca</taxon>
        <taxon>Bivalvia</taxon>
        <taxon>Autobranchia</taxon>
        <taxon>Pteriomorphia</taxon>
        <taxon>Pectinida</taxon>
        <taxon>Pectinoidea</taxon>
        <taxon>Pectinidae</taxon>
        <taxon>Mizuhopecten</taxon>
    </lineage>
</organism>
<dbReference type="Pfam" id="PF09496">
    <property type="entry name" value="CENP-O"/>
    <property type="match status" value="1"/>
</dbReference>
<comment type="subcellular location">
    <subcellularLocation>
        <location evidence="2">Chromosome</location>
        <location evidence="2">Centromere</location>
    </subcellularLocation>
    <subcellularLocation>
        <location evidence="1">Nucleus</location>
    </subcellularLocation>
</comment>
<comment type="similarity">
    <text evidence="3">Belongs to the CENP-O/MCM21 family.</text>
</comment>
<evidence type="ECO:0000256" key="4">
    <source>
        <dbReference type="ARBA" id="ARBA00016395"/>
    </source>
</evidence>
<evidence type="ECO:0000256" key="1">
    <source>
        <dbReference type="ARBA" id="ARBA00004123"/>
    </source>
</evidence>
<evidence type="ECO:0000256" key="8">
    <source>
        <dbReference type="SAM" id="Coils"/>
    </source>
</evidence>
<dbReference type="InterPro" id="IPR018464">
    <property type="entry name" value="CENP-O"/>
</dbReference>
<dbReference type="PANTHER" id="PTHR14582:SF1">
    <property type="entry name" value="CENTROMERE PROTEIN O"/>
    <property type="match status" value="1"/>
</dbReference>
<keyword evidence="6" id="KW-0539">Nucleus</keyword>
<dbReference type="CDD" id="cd23835">
    <property type="entry name" value="DRWD-N_CENP-O"/>
    <property type="match status" value="1"/>
</dbReference>
<dbReference type="STRING" id="6573.A0A210PQV5"/>
<evidence type="ECO:0000256" key="3">
    <source>
        <dbReference type="ARBA" id="ARBA00007321"/>
    </source>
</evidence>
<proteinExistence type="inferred from homology"/>
<dbReference type="AlphaFoldDB" id="A0A210PQV5"/>